<protein>
    <submittedName>
        <fullName evidence="9">Sterol desaturase family protein</fullName>
    </submittedName>
</protein>
<evidence type="ECO:0000313" key="10">
    <source>
        <dbReference type="Proteomes" id="UP000261828"/>
    </source>
</evidence>
<feature type="transmembrane region" description="Helical" evidence="7">
    <location>
        <begin position="330"/>
        <end position="352"/>
    </location>
</feature>
<dbReference type="GO" id="GO:0005506">
    <property type="term" value="F:iron ion binding"/>
    <property type="evidence" value="ECO:0007669"/>
    <property type="project" value="InterPro"/>
</dbReference>
<dbReference type="GO" id="GO:0050479">
    <property type="term" value="F:glyceryl-ether monooxygenase activity"/>
    <property type="evidence" value="ECO:0007669"/>
    <property type="project" value="TreeGrafter"/>
</dbReference>
<dbReference type="AlphaFoldDB" id="A0A371JM97"/>
<feature type="transmembrane region" description="Helical" evidence="7">
    <location>
        <begin position="6"/>
        <end position="29"/>
    </location>
</feature>
<accession>A0A371JM97</accession>
<feature type="transmembrane region" description="Helical" evidence="7">
    <location>
        <begin position="364"/>
        <end position="383"/>
    </location>
</feature>
<comment type="caution">
    <text evidence="9">The sequence shown here is derived from an EMBL/GenBank/DDBJ whole genome shotgun (WGS) entry which is preliminary data.</text>
</comment>
<dbReference type="GO" id="GO:0016020">
    <property type="term" value="C:membrane"/>
    <property type="evidence" value="ECO:0007669"/>
    <property type="project" value="GOC"/>
</dbReference>
<dbReference type="GO" id="GO:0012505">
    <property type="term" value="C:endomembrane system"/>
    <property type="evidence" value="ECO:0007669"/>
    <property type="project" value="UniProtKB-SubCell"/>
</dbReference>
<organism evidence="9 10">
    <name type="scientific">Flagellimonas nanhaiensis</name>
    <dbReference type="NCBI Taxonomy" id="2292706"/>
    <lineage>
        <taxon>Bacteria</taxon>
        <taxon>Pseudomonadati</taxon>
        <taxon>Bacteroidota</taxon>
        <taxon>Flavobacteriia</taxon>
        <taxon>Flavobacteriales</taxon>
        <taxon>Flavobacteriaceae</taxon>
        <taxon>Flagellimonas</taxon>
    </lineage>
</organism>
<evidence type="ECO:0000256" key="3">
    <source>
        <dbReference type="ARBA" id="ARBA00022989"/>
    </source>
</evidence>
<keyword evidence="2 7" id="KW-0812">Transmembrane</keyword>
<evidence type="ECO:0000256" key="4">
    <source>
        <dbReference type="ARBA" id="ARBA00023002"/>
    </source>
</evidence>
<dbReference type="InterPro" id="IPR051689">
    <property type="entry name" value="Sterol_desaturase/TMEM195"/>
</dbReference>
<dbReference type="PANTHER" id="PTHR21624">
    <property type="entry name" value="STEROL DESATURASE-RELATED PROTEIN"/>
    <property type="match status" value="1"/>
</dbReference>
<dbReference type="Proteomes" id="UP000261828">
    <property type="component" value="Unassembled WGS sequence"/>
</dbReference>
<evidence type="ECO:0000259" key="8">
    <source>
        <dbReference type="Pfam" id="PF04116"/>
    </source>
</evidence>
<dbReference type="GO" id="GO:0008610">
    <property type="term" value="P:lipid biosynthetic process"/>
    <property type="evidence" value="ECO:0007669"/>
    <property type="project" value="InterPro"/>
</dbReference>
<dbReference type="GO" id="GO:0006643">
    <property type="term" value="P:membrane lipid metabolic process"/>
    <property type="evidence" value="ECO:0007669"/>
    <property type="project" value="TreeGrafter"/>
</dbReference>
<keyword evidence="6 7" id="KW-0472">Membrane</keyword>
<dbReference type="Pfam" id="PF04116">
    <property type="entry name" value="FA_hydroxylase"/>
    <property type="match status" value="1"/>
</dbReference>
<evidence type="ECO:0000256" key="6">
    <source>
        <dbReference type="ARBA" id="ARBA00023136"/>
    </source>
</evidence>
<keyword evidence="4" id="KW-0560">Oxidoreductase</keyword>
<evidence type="ECO:0000256" key="2">
    <source>
        <dbReference type="ARBA" id="ARBA00022692"/>
    </source>
</evidence>
<keyword evidence="3 7" id="KW-1133">Transmembrane helix</keyword>
<reference evidence="9 10" key="1">
    <citation type="submission" date="2018-08" db="EMBL/GenBank/DDBJ databases">
        <title>Muricauda nanhaiensis sp. nov., isolated from seawater of the South China Sea.</title>
        <authorList>
            <person name="Dang Y."/>
        </authorList>
    </citation>
    <scope>NUCLEOTIDE SEQUENCE [LARGE SCALE GENOMIC DNA]</scope>
    <source>
        <strain evidence="9 10">SM1704</strain>
    </source>
</reference>
<dbReference type="PANTHER" id="PTHR21624:SF1">
    <property type="entry name" value="ALKYLGLYCEROL MONOOXYGENASE"/>
    <property type="match status" value="1"/>
</dbReference>
<feature type="transmembrane region" description="Helical" evidence="7">
    <location>
        <begin position="305"/>
        <end position="324"/>
    </location>
</feature>
<gene>
    <name evidence="9" type="ORF">DX873_16535</name>
</gene>
<evidence type="ECO:0000313" key="9">
    <source>
        <dbReference type="EMBL" id="RDY58196.1"/>
    </source>
</evidence>
<feature type="transmembrane region" description="Helical" evidence="7">
    <location>
        <begin position="50"/>
        <end position="68"/>
    </location>
</feature>
<feature type="transmembrane region" description="Helical" evidence="7">
    <location>
        <begin position="389"/>
        <end position="410"/>
    </location>
</feature>
<feature type="domain" description="Fatty acid hydroxylase" evidence="8">
    <location>
        <begin position="83"/>
        <end position="217"/>
    </location>
</feature>
<proteinExistence type="predicted"/>
<dbReference type="RefSeq" id="WP_116185662.1">
    <property type="nucleotide sequence ID" value="NZ_QTJX01000005.1"/>
</dbReference>
<evidence type="ECO:0000256" key="7">
    <source>
        <dbReference type="SAM" id="Phobius"/>
    </source>
</evidence>
<keyword evidence="10" id="KW-1185">Reference proteome</keyword>
<feature type="transmembrane region" description="Helical" evidence="7">
    <location>
        <begin position="80"/>
        <end position="97"/>
    </location>
</feature>
<dbReference type="OrthoDB" id="9770329at2"/>
<dbReference type="InterPro" id="IPR006694">
    <property type="entry name" value="Fatty_acid_hydroxylase"/>
</dbReference>
<comment type="subcellular location">
    <subcellularLocation>
        <location evidence="1">Endomembrane system</location>
        <topology evidence="1">Multi-pass membrane protein</topology>
    </subcellularLocation>
</comment>
<keyword evidence="5" id="KW-0443">Lipid metabolism</keyword>
<name>A0A371JM97_9FLAO</name>
<dbReference type="EMBL" id="QTJX01000005">
    <property type="protein sequence ID" value="RDY58196.1"/>
    <property type="molecule type" value="Genomic_DNA"/>
</dbReference>
<sequence length="422" mass="48800">MESYATALLYAIPFFIILVLFEVLYGHLAKKQKHNVMDTVSSLSSGLTNVVKDSLGLGIIIVTYPYLLEHLALMEIKTTWVVWVVGFLALDFAGYWNHRLSHHINFFWNQHVIHHSSEEFNLACALRQSISNLLGYFPILLIPAALLGVPHKVIAILAPIQLFAQFWYHTQHIGKMGWLEYIIVTPSQHRVHHAINPEYIDKNLGQIFCIWDRMFGTFQEELKEVPPQYGVLKPAATWNPIVINFQHLWRLAKDAWRTKSIWDKIRIWFMPTGWRPSDVKEKYPITGIEDVYNFKKYKPHASKALKGYSIFQLTANTVLMLFMFYNYTEIGFSGLLLFGAYIFVGIYGYTTLMDKEPYAVWIEVFRGMAGLMLIYITGDWFGLDLFVPYGSYLVGIYFLITIFGGIYFSYSEKNFVAPDMAS</sequence>
<evidence type="ECO:0000256" key="5">
    <source>
        <dbReference type="ARBA" id="ARBA00023098"/>
    </source>
</evidence>
<evidence type="ECO:0000256" key="1">
    <source>
        <dbReference type="ARBA" id="ARBA00004127"/>
    </source>
</evidence>